<reference evidence="2" key="1">
    <citation type="journal article" date="2019" name="Beilstein J. Org. Chem.">
        <title>Nanangenines: drimane sesquiterpenoids as the dominant metabolite cohort of a novel Australian fungus, Aspergillus nanangensis.</title>
        <authorList>
            <person name="Lacey H.J."/>
            <person name="Gilchrist C.L.M."/>
            <person name="Crombie A."/>
            <person name="Kalaitzis J.A."/>
            <person name="Vuong D."/>
            <person name="Rutledge P.J."/>
            <person name="Turner P."/>
            <person name="Pitt J.I."/>
            <person name="Lacey E."/>
            <person name="Chooi Y.H."/>
            <person name="Piggott A.M."/>
        </authorList>
    </citation>
    <scope>NUCLEOTIDE SEQUENCE</scope>
    <source>
        <strain evidence="2">MST-FP2251</strain>
    </source>
</reference>
<keyword evidence="1" id="KW-0812">Transmembrane</keyword>
<evidence type="ECO:0000313" key="3">
    <source>
        <dbReference type="Proteomes" id="UP001194746"/>
    </source>
</evidence>
<keyword evidence="1" id="KW-1133">Transmembrane helix</keyword>
<sequence>MAKGKRVLSDIFETLFRVLKFQLFYNLFFFRHRSRVEIPKRVMRNFRWKILLLLPVHLIPLGVTLAMILLNTVGIYIGAELAGPSGDYDAVKLGAIQFAAKIHELFMQGSLSVAVIDIVRRELVSGEGVPFGALCAALGHDLTWLYSKELWGSVKAKYQRPIRKVRLILLIVVGIALSNTVGPSTAILMRPQSGTWPVGGTCKTVGIAHRSGCPSDGWGVIGDNYLSFWSSTNVTSSMIDKWYLGSHAALRLAGPGQRSGFYRQKGSVTRLPMANLAEPLGNVATHWLRAASTRNSRFQYREDVVFGIKNATQPIVEVLCHANGYETKDDYDRILVPGPGSRCSGNGHTWSLRSYRESDVMEQIWKRHSDDNITSPTLQFVDFSEAGNQRLRNASLGVFITLPASSATGKKVLGCSVDARWSNSTMTSSIKTNIRTVSNDEPPDFNDYGICAGHDGLKKIHISPGWANYLNPTLRNMSSDVFQHLAIAASLDPIWNYEEVPGNQSEWYKVNNEEWDTVIIAPYFEALLASLIANGLSLNYATATLQGYTKDDSVSRLLPRHSFGHRYDTIYQLPPGTNTSTMSEYKVHVDIEGYAYILSGTAVILSTIILSLYVVFVLGYIALLWTFRQYSTSWDSMSELTALAVQSPETSVLKNTTAGIYTSSIYSNKVQVVKRRCQNGDLKLALHFSDGGDSPKESEKVVTGEYYH</sequence>
<dbReference type="EMBL" id="VCAU01000007">
    <property type="protein sequence ID" value="KAF9893512.1"/>
    <property type="molecule type" value="Genomic_DNA"/>
</dbReference>
<reference evidence="2" key="2">
    <citation type="submission" date="2020-02" db="EMBL/GenBank/DDBJ databases">
        <authorList>
            <person name="Gilchrist C.L.M."/>
            <person name="Chooi Y.-H."/>
        </authorList>
    </citation>
    <scope>NUCLEOTIDE SEQUENCE</scope>
    <source>
        <strain evidence="2">MST-FP2251</strain>
    </source>
</reference>
<protein>
    <submittedName>
        <fullName evidence="2">Uncharacterized protein</fullName>
    </submittedName>
</protein>
<evidence type="ECO:0000313" key="2">
    <source>
        <dbReference type="EMBL" id="KAF9893512.1"/>
    </source>
</evidence>
<comment type="caution">
    <text evidence="2">The sequence shown here is derived from an EMBL/GenBank/DDBJ whole genome shotgun (WGS) entry which is preliminary data.</text>
</comment>
<keyword evidence="3" id="KW-1185">Reference proteome</keyword>
<evidence type="ECO:0000256" key="1">
    <source>
        <dbReference type="SAM" id="Phobius"/>
    </source>
</evidence>
<feature type="transmembrane region" description="Helical" evidence="1">
    <location>
        <begin position="594"/>
        <end position="627"/>
    </location>
</feature>
<proteinExistence type="predicted"/>
<feature type="transmembrane region" description="Helical" evidence="1">
    <location>
        <begin position="167"/>
        <end position="189"/>
    </location>
</feature>
<gene>
    <name evidence="2" type="ORF">FE257_010824</name>
</gene>
<organism evidence="2 3">
    <name type="scientific">Aspergillus nanangensis</name>
    <dbReference type="NCBI Taxonomy" id="2582783"/>
    <lineage>
        <taxon>Eukaryota</taxon>
        <taxon>Fungi</taxon>
        <taxon>Dikarya</taxon>
        <taxon>Ascomycota</taxon>
        <taxon>Pezizomycotina</taxon>
        <taxon>Eurotiomycetes</taxon>
        <taxon>Eurotiomycetidae</taxon>
        <taxon>Eurotiales</taxon>
        <taxon>Aspergillaceae</taxon>
        <taxon>Aspergillus</taxon>
        <taxon>Aspergillus subgen. Circumdati</taxon>
    </lineage>
</organism>
<dbReference type="Proteomes" id="UP001194746">
    <property type="component" value="Unassembled WGS sequence"/>
</dbReference>
<feature type="transmembrane region" description="Helical" evidence="1">
    <location>
        <begin position="51"/>
        <end position="77"/>
    </location>
</feature>
<accession>A0AAD4CW21</accession>
<dbReference type="AlphaFoldDB" id="A0AAD4CW21"/>
<name>A0AAD4CW21_ASPNN</name>
<keyword evidence="1" id="KW-0472">Membrane</keyword>